<dbReference type="PANTHER" id="PTHR13812">
    <property type="entry name" value="KETIMINE REDUCTASE MU-CRYSTALLIN"/>
    <property type="match status" value="1"/>
</dbReference>
<organism evidence="1 2">
    <name type="scientific">Herbaspirillum frisingense GSF30</name>
    <dbReference type="NCBI Taxonomy" id="864073"/>
    <lineage>
        <taxon>Bacteria</taxon>
        <taxon>Pseudomonadati</taxon>
        <taxon>Pseudomonadota</taxon>
        <taxon>Betaproteobacteria</taxon>
        <taxon>Burkholderiales</taxon>
        <taxon>Oxalobacteraceae</taxon>
        <taxon>Herbaspirillum</taxon>
    </lineage>
</organism>
<dbReference type="GO" id="GO:0005737">
    <property type="term" value="C:cytoplasm"/>
    <property type="evidence" value="ECO:0007669"/>
    <property type="project" value="TreeGrafter"/>
</dbReference>
<dbReference type="PANTHER" id="PTHR13812:SF19">
    <property type="entry name" value="KETIMINE REDUCTASE MU-CRYSTALLIN"/>
    <property type="match status" value="1"/>
</dbReference>
<dbReference type="Proteomes" id="UP000006772">
    <property type="component" value="Unassembled WGS sequence"/>
</dbReference>
<comment type="caution">
    <text evidence="1">The sequence shown here is derived from an EMBL/GenBank/DDBJ whole genome shotgun (WGS) entry which is preliminary data.</text>
</comment>
<dbReference type="RefSeq" id="WP_006464872.1">
    <property type="nucleotide sequence ID" value="NZ_AEEC02000038.1"/>
</dbReference>
<accession>A0AAI9IB05</accession>
<dbReference type="InterPro" id="IPR003462">
    <property type="entry name" value="ODC_Mu_crystall"/>
</dbReference>
<dbReference type="Pfam" id="PF02423">
    <property type="entry name" value="OCD_Mu_crystall"/>
    <property type="match status" value="1"/>
</dbReference>
<dbReference type="PIRSF" id="PIRSF001439">
    <property type="entry name" value="CryM"/>
    <property type="match status" value="1"/>
</dbReference>
<protein>
    <submittedName>
        <fullName evidence="1">Ornithine cyclodeaminase</fullName>
    </submittedName>
</protein>
<dbReference type="AlphaFoldDB" id="A0AAI9IB05"/>
<evidence type="ECO:0000313" key="1">
    <source>
        <dbReference type="EMBL" id="EOA02802.1"/>
    </source>
</evidence>
<sequence>MHILDPHQSAQALPYAALVDALARAAQELASGAIRAPERQVVPIDAASVLLGMPAIAEDLSVTKLITVHADNARHHLPAIQGEVIAFDTHTGRRLALMDGPTVTGRRTAAMSMLGIRTLLPRRPQSALLIGTGAQAAAHADALVEYFGVSQFWVAARDLDRTQAFCRAISERHPQAVASPLPARMLQEELPRTDVVIAMTTSRVAVIPEGIAPDTLAIGVGAFKPDMVEFPATLLHARRIVVDDLPGSHHEAGDLIQAKVDWAQVVGIADVLAGKAPAATLHKDGALPVFKTVGQASWDLAAARVMRQTLGL</sequence>
<dbReference type="Gene3D" id="3.30.1780.10">
    <property type="entry name" value="ornithine cyclodeaminase, domain 1"/>
    <property type="match status" value="1"/>
</dbReference>
<name>A0AAI9IB05_9BURK</name>
<dbReference type="InterPro" id="IPR036291">
    <property type="entry name" value="NAD(P)-bd_dom_sf"/>
</dbReference>
<proteinExistence type="predicted"/>
<gene>
    <name evidence="1" type="ORF">HFRIS_020396</name>
</gene>
<dbReference type="Gene3D" id="3.40.50.720">
    <property type="entry name" value="NAD(P)-binding Rossmann-like Domain"/>
    <property type="match status" value="1"/>
</dbReference>
<dbReference type="NCBIfam" id="NF005603">
    <property type="entry name" value="PRK07340.1"/>
    <property type="match status" value="1"/>
</dbReference>
<dbReference type="SUPFAM" id="SSF51735">
    <property type="entry name" value="NAD(P)-binding Rossmann-fold domains"/>
    <property type="match status" value="1"/>
</dbReference>
<dbReference type="EMBL" id="AEEC02000038">
    <property type="protein sequence ID" value="EOA02802.1"/>
    <property type="molecule type" value="Genomic_DNA"/>
</dbReference>
<evidence type="ECO:0000313" key="2">
    <source>
        <dbReference type="Proteomes" id="UP000006772"/>
    </source>
</evidence>
<dbReference type="InterPro" id="IPR023401">
    <property type="entry name" value="ODC_N"/>
</dbReference>
<reference evidence="1 2" key="1">
    <citation type="journal article" date="2013" name="Front. Microbiol.">
        <title>The genome of the endophytic bacterium H. frisingense GSF30(T) identifies diverse strategies in the Herbaspirillum genus to interact with plants.</title>
        <authorList>
            <person name="Straub D."/>
            <person name="Rothballer M."/>
            <person name="Hartmann A."/>
            <person name="Ludewig U."/>
        </authorList>
    </citation>
    <scope>NUCLEOTIDE SEQUENCE [LARGE SCALE GENOMIC DNA]</scope>
    <source>
        <strain evidence="1 2">GSF30</strain>
    </source>
</reference>